<dbReference type="InterPro" id="IPR025944">
    <property type="entry name" value="Sigma_54_int_dom_CS"/>
</dbReference>
<evidence type="ECO:0000313" key="9">
    <source>
        <dbReference type="Proteomes" id="UP001606302"/>
    </source>
</evidence>
<dbReference type="Gene3D" id="1.10.10.60">
    <property type="entry name" value="Homeodomain-like"/>
    <property type="match status" value="1"/>
</dbReference>
<accession>A0ABW7GFD0</accession>
<sequence>MPASQAPTPPDRIRQARRQWLDTGTVAGGLLNGPLQASWARCRDHFGLAPEGRPQGAPHASAAQLARALEHRHTLMAHAQPVMAFLHDQVQGSDSLVLLADAHGLLLHASGDAPFADRAARVALRPGALWSEQWRGTNAIGTALAEGQPLVVHAGEHYLSRNGFLTCAAAPIADPAGQLLGVLDISGDRRGYHRHTLALARSGARMIEHQLFTARHAAGLHLRLHTQAEGLGTVTEGLLAVSEDGWVTGANTAALDLLGLARHDIGAATVERALGLDVRALLALGATPRLLPRGGGSAPLWLRVERGQTLRHGVALSTPAVAPARAPAPASPAAAPALRPPPAGAPADALAALDTGDAALRTALDRARRVLDKPAIPLLLHGETGTGKDVLARALHASSARRAQPFVAVNCAALPETLIEAELFGYRPGAFTGASRQGAPGRLREAHGGTLLLDEIGDMPLAMQARLLRVLEERTVTPLGGGTAVPVDFRLICASHRRLADEVAAGRFREDLYYRLAGLTLTLPPLRERSDLAALVAKLLQAEAPARALRVDDAVMALFSRYRWPGNVRQLANVVRTGVALLEDGEDMLTPSHLGDELRTTLERSALPTPAPTDAASGGGDLRQLADMRISETLSAVGGNVSEAARRLGVSRNTLYRRMRRSGKDIKHQFYATYP</sequence>
<feature type="domain" description="Sigma-54 factor interaction" evidence="6">
    <location>
        <begin position="353"/>
        <end position="580"/>
    </location>
</feature>
<dbReference type="PROSITE" id="PS00675">
    <property type="entry name" value="SIGMA54_INTERACT_1"/>
    <property type="match status" value="1"/>
</dbReference>
<dbReference type="InterPro" id="IPR058031">
    <property type="entry name" value="AAA_lid_NorR"/>
</dbReference>
<name>A0ABW7GFD0_9BURK</name>
<keyword evidence="2" id="KW-0067">ATP-binding</keyword>
<dbReference type="InterPro" id="IPR025662">
    <property type="entry name" value="Sigma_54_int_dom_ATP-bd_1"/>
</dbReference>
<dbReference type="PROSITE" id="PS50112">
    <property type="entry name" value="PAS"/>
    <property type="match status" value="1"/>
</dbReference>
<dbReference type="InterPro" id="IPR027417">
    <property type="entry name" value="P-loop_NTPase"/>
</dbReference>
<dbReference type="InterPro" id="IPR003593">
    <property type="entry name" value="AAA+_ATPase"/>
</dbReference>
<protein>
    <submittedName>
        <fullName evidence="8">Sigma-54-dependent Fis family transcriptional regulator</fullName>
    </submittedName>
</protein>
<dbReference type="PRINTS" id="PR01590">
    <property type="entry name" value="HTHFIS"/>
</dbReference>
<reference evidence="8 9" key="1">
    <citation type="submission" date="2024-08" db="EMBL/GenBank/DDBJ databases">
        <authorList>
            <person name="Lu H."/>
        </authorList>
    </citation>
    <scope>NUCLEOTIDE SEQUENCE [LARGE SCALE GENOMIC DNA]</scope>
    <source>
        <strain evidence="8 9">DXS20W</strain>
    </source>
</reference>
<dbReference type="RefSeq" id="WP_394509355.1">
    <property type="nucleotide sequence ID" value="NZ_JBIGHX010000001.1"/>
</dbReference>
<dbReference type="InterPro" id="IPR002197">
    <property type="entry name" value="HTH_Fis"/>
</dbReference>
<evidence type="ECO:0000259" key="7">
    <source>
        <dbReference type="PROSITE" id="PS50112"/>
    </source>
</evidence>
<evidence type="ECO:0000256" key="5">
    <source>
        <dbReference type="ARBA" id="ARBA00023163"/>
    </source>
</evidence>
<comment type="caution">
    <text evidence="8">The sequence shown here is derived from an EMBL/GenBank/DDBJ whole genome shotgun (WGS) entry which is preliminary data.</text>
</comment>
<dbReference type="Gene3D" id="1.10.8.60">
    <property type="match status" value="1"/>
</dbReference>
<dbReference type="Pfam" id="PF02954">
    <property type="entry name" value="HTH_8"/>
    <property type="match status" value="1"/>
</dbReference>
<dbReference type="InterPro" id="IPR000014">
    <property type="entry name" value="PAS"/>
</dbReference>
<dbReference type="InterPro" id="IPR002078">
    <property type="entry name" value="Sigma_54_int"/>
</dbReference>
<dbReference type="SUPFAM" id="SSF55781">
    <property type="entry name" value="GAF domain-like"/>
    <property type="match status" value="1"/>
</dbReference>
<evidence type="ECO:0000256" key="3">
    <source>
        <dbReference type="ARBA" id="ARBA00023015"/>
    </source>
</evidence>
<dbReference type="PROSITE" id="PS00676">
    <property type="entry name" value="SIGMA54_INTERACT_2"/>
    <property type="match status" value="1"/>
</dbReference>
<organism evidence="8 9">
    <name type="scientific">Pelomonas lactea</name>
    <dbReference type="NCBI Taxonomy" id="3299030"/>
    <lineage>
        <taxon>Bacteria</taxon>
        <taxon>Pseudomonadati</taxon>
        <taxon>Pseudomonadota</taxon>
        <taxon>Betaproteobacteria</taxon>
        <taxon>Burkholderiales</taxon>
        <taxon>Sphaerotilaceae</taxon>
        <taxon>Roseateles</taxon>
    </lineage>
</organism>
<dbReference type="InterPro" id="IPR025943">
    <property type="entry name" value="Sigma_54_int_dom_ATP-bd_2"/>
</dbReference>
<keyword evidence="5" id="KW-0804">Transcription</keyword>
<evidence type="ECO:0000256" key="1">
    <source>
        <dbReference type="ARBA" id="ARBA00022741"/>
    </source>
</evidence>
<evidence type="ECO:0000313" key="8">
    <source>
        <dbReference type="EMBL" id="MFG6460547.1"/>
    </source>
</evidence>
<dbReference type="PANTHER" id="PTHR32071">
    <property type="entry name" value="TRANSCRIPTIONAL REGULATORY PROTEIN"/>
    <property type="match status" value="1"/>
</dbReference>
<keyword evidence="3" id="KW-0805">Transcription regulation</keyword>
<dbReference type="Proteomes" id="UP001606302">
    <property type="component" value="Unassembled WGS sequence"/>
</dbReference>
<keyword evidence="1" id="KW-0547">Nucleotide-binding</keyword>
<dbReference type="Gene3D" id="3.40.50.300">
    <property type="entry name" value="P-loop containing nucleotide triphosphate hydrolases"/>
    <property type="match status" value="1"/>
</dbReference>
<dbReference type="Pfam" id="PF25601">
    <property type="entry name" value="AAA_lid_14"/>
    <property type="match status" value="1"/>
</dbReference>
<dbReference type="Gene3D" id="3.30.450.40">
    <property type="match status" value="1"/>
</dbReference>
<dbReference type="SUPFAM" id="SSF46689">
    <property type="entry name" value="Homeodomain-like"/>
    <property type="match status" value="1"/>
</dbReference>
<keyword evidence="4" id="KW-0238">DNA-binding</keyword>
<dbReference type="PANTHER" id="PTHR32071:SF77">
    <property type="entry name" value="TRANSCRIPTIONAL REGULATORY PROTEIN"/>
    <property type="match status" value="1"/>
</dbReference>
<dbReference type="InterPro" id="IPR009057">
    <property type="entry name" value="Homeodomain-like_sf"/>
</dbReference>
<proteinExistence type="predicted"/>
<dbReference type="InterPro" id="IPR029016">
    <property type="entry name" value="GAF-like_dom_sf"/>
</dbReference>
<dbReference type="CDD" id="cd00009">
    <property type="entry name" value="AAA"/>
    <property type="match status" value="1"/>
</dbReference>
<dbReference type="SMART" id="SM00382">
    <property type="entry name" value="AAA"/>
    <property type="match status" value="1"/>
</dbReference>
<dbReference type="InterPro" id="IPR003018">
    <property type="entry name" value="GAF"/>
</dbReference>
<dbReference type="Pfam" id="PF01590">
    <property type="entry name" value="GAF"/>
    <property type="match status" value="1"/>
</dbReference>
<feature type="domain" description="PAS" evidence="7">
    <location>
        <begin position="231"/>
        <end position="265"/>
    </location>
</feature>
<evidence type="ECO:0000256" key="2">
    <source>
        <dbReference type="ARBA" id="ARBA00022840"/>
    </source>
</evidence>
<evidence type="ECO:0000259" key="6">
    <source>
        <dbReference type="PROSITE" id="PS50045"/>
    </source>
</evidence>
<evidence type="ECO:0000256" key="4">
    <source>
        <dbReference type="ARBA" id="ARBA00023125"/>
    </source>
</evidence>
<dbReference type="PROSITE" id="PS50045">
    <property type="entry name" value="SIGMA54_INTERACT_4"/>
    <property type="match status" value="1"/>
</dbReference>
<keyword evidence="9" id="KW-1185">Reference proteome</keyword>
<dbReference type="SUPFAM" id="SSF52540">
    <property type="entry name" value="P-loop containing nucleoside triphosphate hydrolases"/>
    <property type="match status" value="1"/>
</dbReference>
<dbReference type="EMBL" id="JBIGHX010000001">
    <property type="protein sequence ID" value="MFG6460547.1"/>
    <property type="molecule type" value="Genomic_DNA"/>
</dbReference>
<dbReference type="Pfam" id="PF00158">
    <property type="entry name" value="Sigma54_activat"/>
    <property type="match status" value="1"/>
</dbReference>
<gene>
    <name evidence="8" type="ORF">ACG04Q_03120</name>
</gene>
<dbReference type="PROSITE" id="PS00688">
    <property type="entry name" value="SIGMA54_INTERACT_3"/>
    <property type="match status" value="1"/>
</dbReference>